<dbReference type="Gene3D" id="2.60.40.2280">
    <property type="entry name" value="Heavy-metal resistance protein CzcE"/>
    <property type="match status" value="1"/>
</dbReference>
<organism evidence="2 3">
    <name type="scientific">Duganella alba</name>
    <dbReference type="NCBI Taxonomy" id="2666081"/>
    <lineage>
        <taxon>Bacteria</taxon>
        <taxon>Pseudomonadati</taxon>
        <taxon>Pseudomonadota</taxon>
        <taxon>Betaproteobacteria</taxon>
        <taxon>Burkholderiales</taxon>
        <taxon>Oxalobacteraceae</taxon>
        <taxon>Telluria group</taxon>
        <taxon>Duganella</taxon>
    </lineage>
</organism>
<dbReference type="RefSeq" id="WP_154370283.1">
    <property type="nucleotide sequence ID" value="NZ_WKJM01000048.1"/>
</dbReference>
<keyword evidence="3" id="KW-1185">Reference proteome</keyword>
<comment type="caution">
    <text evidence="2">The sequence shown here is derived from an EMBL/GenBank/DDBJ whole genome shotgun (WGS) entry which is preliminary data.</text>
</comment>
<reference evidence="2 3" key="1">
    <citation type="submission" date="2019-11" db="EMBL/GenBank/DDBJ databases">
        <title>Novel species isolated from a subtropical stream in China.</title>
        <authorList>
            <person name="Lu H."/>
        </authorList>
    </citation>
    <scope>NUCLEOTIDE SEQUENCE [LARGE SCALE GENOMIC DNA]</scope>
    <source>
        <strain evidence="2 3">FT25W</strain>
    </source>
</reference>
<proteinExistence type="predicted"/>
<dbReference type="InterPro" id="IPR031560">
    <property type="entry name" value="CzcE"/>
</dbReference>
<sequence>MFNLLRTALVATALIAGAGAVHAATGQQAPYGSAAAGAYADRQITIDAGTKWVNVNNGETVAFNVNGKSFTWHFETLHNEERFDLARIAPAGVEVGMVTVYVASNPLYRG</sequence>
<dbReference type="AlphaFoldDB" id="A0A6L5QQ30"/>
<evidence type="ECO:0000313" key="2">
    <source>
        <dbReference type="EMBL" id="MRX11797.1"/>
    </source>
</evidence>
<name>A0A6L5QQ30_9BURK</name>
<feature type="signal peptide" evidence="1">
    <location>
        <begin position="1"/>
        <end position="23"/>
    </location>
</feature>
<evidence type="ECO:0000256" key="1">
    <source>
        <dbReference type="SAM" id="SignalP"/>
    </source>
</evidence>
<dbReference type="Proteomes" id="UP000481037">
    <property type="component" value="Unassembled WGS sequence"/>
</dbReference>
<gene>
    <name evidence="2" type="ORF">GJ697_28610</name>
</gene>
<evidence type="ECO:0000313" key="3">
    <source>
        <dbReference type="Proteomes" id="UP000481037"/>
    </source>
</evidence>
<keyword evidence="1" id="KW-0732">Signal</keyword>
<feature type="chain" id="PRO_5026972051" evidence="1">
    <location>
        <begin position="24"/>
        <end position="110"/>
    </location>
</feature>
<dbReference type="InterPro" id="IPR038674">
    <property type="entry name" value="CzcE_sf"/>
</dbReference>
<dbReference type="EMBL" id="WKJM01000048">
    <property type="protein sequence ID" value="MRX11797.1"/>
    <property type="molecule type" value="Genomic_DNA"/>
</dbReference>
<dbReference type="Pfam" id="PF16986">
    <property type="entry name" value="CzcE"/>
    <property type="match status" value="1"/>
</dbReference>
<accession>A0A6L5QQ30</accession>
<protein>
    <submittedName>
        <fullName evidence="2">CzcE family metal-binding protein</fullName>
    </submittedName>
</protein>